<dbReference type="SMART" id="SM00448">
    <property type="entry name" value="REC"/>
    <property type="match status" value="1"/>
</dbReference>
<dbReference type="InterPro" id="IPR011006">
    <property type="entry name" value="CheY-like_superfamily"/>
</dbReference>
<keyword evidence="1 2" id="KW-0597">Phosphoprotein</keyword>
<sequence length="145" mass="16633">MNTPAVRKINVVVVDDDPAMKRLLEQMLLTNFGDSLNLWAFTDPHEAQQWMDQICCDLLISDIEMPEIDGMGMLIFAKRRNAWTQVIFLTGHSSWDRVTEAIENGASDFLLKPLDKSELIKLINQELERFVRWQTALRGKRAAAT</sequence>
<evidence type="ECO:0000313" key="4">
    <source>
        <dbReference type="EMBL" id="TWT33105.1"/>
    </source>
</evidence>
<protein>
    <submittedName>
        <fullName evidence="4">Nitrogen regulation protein NR(I)</fullName>
    </submittedName>
</protein>
<dbReference type="AlphaFoldDB" id="A0A5C5V5S7"/>
<dbReference type="Pfam" id="PF00072">
    <property type="entry name" value="Response_reg"/>
    <property type="match status" value="1"/>
</dbReference>
<dbReference type="OrthoDB" id="9779069at2"/>
<gene>
    <name evidence="4" type="primary">glnG_2</name>
    <name evidence="4" type="ORF">Enr8_29250</name>
</gene>
<dbReference type="PANTHER" id="PTHR44591">
    <property type="entry name" value="STRESS RESPONSE REGULATOR PROTEIN 1"/>
    <property type="match status" value="1"/>
</dbReference>
<dbReference type="RefSeq" id="WP_146432670.1">
    <property type="nucleotide sequence ID" value="NZ_SJPF01000003.1"/>
</dbReference>
<accession>A0A5C5V5S7</accession>
<dbReference type="GO" id="GO:0000160">
    <property type="term" value="P:phosphorelay signal transduction system"/>
    <property type="evidence" value="ECO:0007669"/>
    <property type="project" value="InterPro"/>
</dbReference>
<evidence type="ECO:0000259" key="3">
    <source>
        <dbReference type="PROSITE" id="PS50110"/>
    </source>
</evidence>
<keyword evidence="5" id="KW-1185">Reference proteome</keyword>
<evidence type="ECO:0000256" key="1">
    <source>
        <dbReference type="ARBA" id="ARBA00022553"/>
    </source>
</evidence>
<comment type="caution">
    <text evidence="4">The sequence shown here is derived from an EMBL/GenBank/DDBJ whole genome shotgun (WGS) entry which is preliminary data.</text>
</comment>
<dbReference type="SUPFAM" id="SSF52172">
    <property type="entry name" value="CheY-like"/>
    <property type="match status" value="1"/>
</dbReference>
<name>A0A5C5V5S7_9BACT</name>
<proteinExistence type="predicted"/>
<organism evidence="4 5">
    <name type="scientific">Blastopirellula retiformator</name>
    <dbReference type="NCBI Taxonomy" id="2527970"/>
    <lineage>
        <taxon>Bacteria</taxon>
        <taxon>Pseudomonadati</taxon>
        <taxon>Planctomycetota</taxon>
        <taxon>Planctomycetia</taxon>
        <taxon>Pirellulales</taxon>
        <taxon>Pirellulaceae</taxon>
        <taxon>Blastopirellula</taxon>
    </lineage>
</organism>
<dbReference type="InterPro" id="IPR001789">
    <property type="entry name" value="Sig_transdc_resp-reg_receiver"/>
</dbReference>
<dbReference type="PANTHER" id="PTHR44591:SF3">
    <property type="entry name" value="RESPONSE REGULATORY DOMAIN-CONTAINING PROTEIN"/>
    <property type="match status" value="1"/>
</dbReference>
<evidence type="ECO:0000313" key="5">
    <source>
        <dbReference type="Proteomes" id="UP000318878"/>
    </source>
</evidence>
<dbReference type="Gene3D" id="3.40.50.2300">
    <property type="match status" value="1"/>
</dbReference>
<dbReference type="EMBL" id="SJPF01000003">
    <property type="protein sequence ID" value="TWT33105.1"/>
    <property type="molecule type" value="Genomic_DNA"/>
</dbReference>
<dbReference type="Proteomes" id="UP000318878">
    <property type="component" value="Unassembled WGS sequence"/>
</dbReference>
<reference evidence="4 5" key="1">
    <citation type="submission" date="2019-02" db="EMBL/GenBank/DDBJ databases">
        <title>Deep-cultivation of Planctomycetes and their phenomic and genomic characterization uncovers novel biology.</title>
        <authorList>
            <person name="Wiegand S."/>
            <person name="Jogler M."/>
            <person name="Boedeker C."/>
            <person name="Pinto D."/>
            <person name="Vollmers J."/>
            <person name="Rivas-Marin E."/>
            <person name="Kohn T."/>
            <person name="Peeters S.H."/>
            <person name="Heuer A."/>
            <person name="Rast P."/>
            <person name="Oberbeckmann S."/>
            <person name="Bunk B."/>
            <person name="Jeske O."/>
            <person name="Meyerdierks A."/>
            <person name="Storesund J.E."/>
            <person name="Kallscheuer N."/>
            <person name="Luecker S."/>
            <person name="Lage O.M."/>
            <person name="Pohl T."/>
            <person name="Merkel B.J."/>
            <person name="Hornburger P."/>
            <person name="Mueller R.-W."/>
            <person name="Bruemmer F."/>
            <person name="Labrenz M."/>
            <person name="Spormann A.M."/>
            <person name="Op Den Camp H."/>
            <person name="Overmann J."/>
            <person name="Amann R."/>
            <person name="Jetten M.S.M."/>
            <person name="Mascher T."/>
            <person name="Medema M.H."/>
            <person name="Devos D.P."/>
            <person name="Kaster A.-K."/>
            <person name="Ovreas L."/>
            <person name="Rohde M."/>
            <person name="Galperin M.Y."/>
            <person name="Jogler C."/>
        </authorList>
    </citation>
    <scope>NUCLEOTIDE SEQUENCE [LARGE SCALE GENOMIC DNA]</scope>
    <source>
        <strain evidence="4 5">Enr8</strain>
    </source>
</reference>
<feature type="modified residue" description="4-aspartylphosphate" evidence="2">
    <location>
        <position position="62"/>
    </location>
</feature>
<feature type="domain" description="Response regulatory" evidence="3">
    <location>
        <begin position="10"/>
        <end position="127"/>
    </location>
</feature>
<dbReference type="PROSITE" id="PS50110">
    <property type="entry name" value="RESPONSE_REGULATORY"/>
    <property type="match status" value="1"/>
</dbReference>
<evidence type="ECO:0000256" key="2">
    <source>
        <dbReference type="PROSITE-ProRule" id="PRU00169"/>
    </source>
</evidence>
<dbReference type="InterPro" id="IPR050595">
    <property type="entry name" value="Bact_response_regulator"/>
</dbReference>